<protein>
    <submittedName>
        <fullName evidence="2">Uncharacterized protein</fullName>
    </submittedName>
</protein>
<sequence length="102" mass="12110">MKRTDTKAENLNRIKALQDDLDEFEDVEELFHRINNLDTINSTAFAESNIKRLAISLGEMSQYERPFEHMAVLMTLCKIRRQSWYNEFLLLLVMYFIFAADN</sequence>
<keyword evidence="3" id="KW-1185">Reference proteome</keyword>
<evidence type="ECO:0000313" key="3">
    <source>
        <dbReference type="Proteomes" id="UP000091820"/>
    </source>
</evidence>
<dbReference type="EnsemblMetazoa" id="GBRI032781-RA">
    <property type="protein sequence ID" value="GBRI032781-PA"/>
    <property type="gene ID" value="GBRI032781"/>
</dbReference>
<dbReference type="AlphaFoldDB" id="A0A1A9WUL0"/>
<keyword evidence="1" id="KW-0472">Membrane</keyword>
<reference evidence="3" key="1">
    <citation type="submission" date="2014-03" db="EMBL/GenBank/DDBJ databases">
        <authorList>
            <person name="Aksoy S."/>
            <person name="Warren W."/>
            <person name="Wilson R.K."/>
        </authorList>
    </citation>
    <scope>NUCLEOTIDE SEQUENCE [LARGE SCALE GENOMIC DNA]</scope>
    <source>
        <strain evidence="3">IAEA</strain>
    </source>
</reference>
<evidence type="ECO:0000313" key="2">
    <source>
        <dbReference type="EnsemblMetazoa" id="GBRI032781-PA"/>
    </source>
</evidence>
<keyword evidence="1" id="KW-1133">Transmembrane helix</keyword>
<feature type="transmembrane region" description="Helical" evidence="1">
    <location>
        <begin position="84"/>
        <end position="100"/>
    </location>
</feature>
<organism evidence="2 3">
    <name type="scientific">Glossina brevipalpis</name>
    <dbReference type="NCBI Taxonomy" id="37001"/>
    <lineage>
        <taxon>Eukaryota</taxon>
        <taxon>Metazoa</taxon>
        <taxon>Ecdysozoa</taxon>
        <taxon>Arthropoda</taxon>
        <taxon>Hexapoda</taxon>
        <taxon>Insecta</taxon>
        <taxon>Pterygota</taxon>
        <taxon>Neoptera</taxon>
        <taxon>Endopterygota</taxon>
        <taxon>Diptera</taxon>
        <taxon>Brachycera</taxon>
        <taxon>Muscomorpha</taxon>
        <taxon>Hippoboscoidea</taxon>
        <taxon>Glossinidae</taxon>
        <taxon>Glossina</taxon>
    </lineage>
</organism>
<name>A0A1A9WUL0_9MUSC</name>
<proteinExistence type="predicted"/>
<dbReference type="VEuPathDB" id="VectorBase:GBRI032781"/>
<reference evidence="2" key="2">
    <citation type="submission" date="2020-05" db="UniProtKB">
        <authorList>
            <consortium name="EnsemblMetazoa"/>
        </authorList>
    </citation>
    <scope>IDENTIFICATION</scope>
    <source>
        <strain evidence="2">IAEA</strain>
    </source>
</reference>
<accession>A0A1A9WUL0</accession>
<dbReference type="Proteomes" id="UP000091820">
    <property type="component" value="Unassembled WGS sequence"/>
</dbReference>
<evidence type="ECO:0000256" key="1">
    <source>
        <dbReference type="SAM" id="Phobius"/>
    </source>
</evidence>
<keyword evidence="1" id="KW-0812">Transmembrane</keyword>